<dbReference type="InterPro" id="IPR005467">
    <property type="entry name" value="His_kinase_dom"/>
</dbReference>
<keyword evidence="17" id="KW-0411">Iron-sulfur</keyword>
<evidence type="ECO:0000256" key="2">
    <source>
        <dbReference type="ARBA" id="ARBA00001966"/>
    </source>
</evidence>
<dbReference type="GO" id="GO:0005737">
    <property type="term" value="C:cytoplasm"/>
    <property type="evidence" value="ECO:0007669"/>
    <property type="project" value="UniProtKB-SubCell"/>
</dbReference>
<keyword evidence="15" id="KW-0408">Iron</keyword>
<dbReference type="SUPFAM" id="SSF55874">
    <property type="entry name" value="ATPase domain of HSP90 chaperone/DNA topoisomerase II/histidine kinase"/>
    <property type="match status" value="1"/>
</dbReference>
<evidence type="ECO:0000313" key="24">
    <source>
        <dbReference type="EMBL" id="MBP2706556.1"/>
    </source>
</evidence>
<keyword evidence="10" id="KW-0808">Transferase</keyword>
<dbReference type="Proteomes" id="UP000674234">
    <property type="component" value="Unassembled WGS sequence"/>
</dbReference>
<accession>A0A941AJU0</accession>
<feature type="region of interest" description="Disordered" evidence="20">
    <location>
        <begin position="129"/>
        <end position="148"/>
    </location>
</feature>
<evidence type="ECO:0000259" key="22">
    <source>
        <dbReference type="PROSITE" id="PS50109"/>
    </source>
</evidence>
<evidence type="ECO:0000256" key="6">
    <source>
        <dbReference type="ARBA" id="ARBA00017322"/>
    </source>
</evidence>
<dbReference type="GO" id="GO:0016020">
    <property type="term" value="C:membrane"/>
    <property type="evidence" value="ECO:0007669"/>
    <property type="project" value="UniProtKB-SubCell"/>
</dbReference>
<evidence type="ECO:0000256" key="20">
    <source>
        <dbReference type="SAM" id="MobiDB-lite"/>
    </source>
</evidence>
<evidence type="ECO:0000256" key="16">
    <source>
        <dbReference type="ARBA" id="ARBA00023012"/>
    </source>
</evidence>
<sequence>MGLRRRMAGSYAIVTAGAVLVVEGVLLGVYVPSLLSGSDLQTRLQDQASRDAKVLSLTLTKIGEASPGSSGRELLVAAAGAARREIALASTPPGYAGGVAITHANGVVTDQPIEVLTDGEGEVVVSSAGTYPRGSTIRPSPPTGGGTGVTAAGKAVWWTSPVLAQRSTGVPTGVPDDGGQGSDDKASLSTAGYLYVQAPPDFGDAFSPGAVLPMVVPGALALSLVLPVGLLFGLLSTRRLIGRVQRLAVAAGAVSQGDFRPRVPVTNGDEVGRLEESFNLMTERLSDAVAAERLSAEAEARHAERARIARELHDSISQDLFSLRLLAAGMRRAAPAVLRSDAEAMERTAARAMREMQALLLELRPVALEDAGLVPALDELCHAYEIRLGIRVEASLEEMALPAAIEHAVLRLVQEALANAVKHAEPSRVKVVLRRTTGDTGETGDTGDTGDTVAVEIRDDGRGFGPESAAARHGMGLALMRERVGELGGVFELVSEPGRGTCVSARIPVREPAGEAS</sequence>
<evidence type="ECO:0000256" key="18">
    <source>
        <dbReference type="ARBA" id="ARBA00024827"/>
    </source>
</evidence>
<evidence type="ECO:0000256" key="9">
    <source>
        <dbReference type="ARBA" id="ARBA00022553"/>
    </source>
</evidence>
<dbReference type="InterPro" id="IPR003660">
    <property type="entry name" value="HAMP_dom"/>
</dbReference>
<dbReference type="GO" id="GO:0046872">
    <property type="term" value="F:metal ion binding"/>
    <property type="evidence" value="ECO:0007669"/>
    <property type="project" value="UniProtKB-KW"/>
</dbReference>
<dbReference type="GO" id="GO:0046983">
    <property type="term" value="F:protein dimerization activity"/>
    <property type="evidence" value="ECO:0007669"/>
    <property type="project" value="InterPro"/>
</dbReference>
<dbReference type="SMART" id="SM00387">
    <property type="entry name" value="HATPase_c"/>
    <property type="match status" value="1"/>
</dbReference>
<evidence type="ECO:0000256" key="17">
    <source>
        <dbReference type="ARBA" id="ARBA00023014"/>
    </source>
</evidence>
<evidence type="ECO:0000256" key="14">
    <source>
        <dbReference type="ARBA" id="ARBA00022989"/>
    </source>
</evidence>
<dbReference type="Gene3D" id="1.20.5.1930">
    <property type="match status" value="1"/>
</dbReference>
<dbReference type="SUPFAM" id="SSF158472">
    <property type="entry name" value="HAMP domain-like"/>
    <property type="match status" value="1"/>
</dbReference>
<comment type="caution">
    <text evidence="24">The sequence shown here is derived from an EMBL/GenBank/DDBJ whole genome shotgun (WGS) entry which is preliminary data.</text>
</comment>
<evidence type="ECO:0000256" key="10">
    <source>
        <dbReference type="ARBA" id="ARBA00022679"/>
    </source>
</evidence>
<keyword evidence="21" id="KW-0472">Membrane</keyword>
<feature type="transmembrane region" description="Helical" evidence="21">
    <location>
        <begin position="210"/>
        <end position="235"/>
    </location>
</feature>
<keyword evidence="12" id="KW-0479">Metal-binding</keyword>
<comment type="catalytic activity">
    <reaction evidence="1">
        <text>ATP + protein L-histidine = ADP + protein N-phospho-L-histidine.</text>
        <dbReference type="EC" id="2.7.13.3"/>
    </reaction>
</comment>
<dbReference type="Pfam" id="PF00672">
    <property type="entry name" value="HAMP"/>
    <property type="match status" value="1"/>
</dbReference>
<dbReference type="GO" id="GO:0051539">
    <property type="term" value="F:4 iron, 4 sulfur cluster binding"/>
    <property type="evidence" value="ECO:0007669"/>
    <property type="project" value="UniProtKB-KW"/>
</dbReference>
<evidence type="ECO:0000313" key="25">
    <source>
        <dbReference type="Proteomes" id="UP000674234"/>
    </source>
</evidence>
<keyword evidence="13" id="KW-0418">Kinase</keyword>
<comment type="cofactor">
    <cofactor evidence="2">
        <name>[4Fe-4S] cluster</name>
        <dbReference type="ChEBI" id="CHEBI:49883"/>
    </cofactor>
</comment>
<keyword evidence="7" id="KW-0004">4Fe-4S</keyword>
<feature type="domain" description="HAMP" evidence="23">
    <location>
        <begin position="238"/>
        <end position="290"/>
    </location>
</feature>
<dbReference type="PROSITE" id="PS50109">
    <property type="entry name" value="HIS_KIN"/>
    <property type="match status" value="1"/>
</dbReference>
<dbReference type="GO" id="GO:0000155">
    <property type="term" value="F:phosphorelay sensor kinase activity"/>
    <property type="evidence" value="ECO:0007669"/>
    <property type="project" value="InterPro"/>
</dbReference>
<evidence type="ECO:0000256" key="15">
    <source>
        <dbReference type="ARBA" id="ARBA00023004"/>
    </source>
</evidence>
<dbReference type="PANTHER" id="PTHR24421:SF61">
    <property type="entry name" value="OXYGEN SENSOR HISTIDINE KINASE NREB"/>
    <property type="match status" value="1"/>
</dbReference>
<dbReference type="Pfam" id="PF07730">
    <property type="entry name" value="HisKA_3"/>
    <property type="match status" value="1"/>
</dbReference>
<dbReference type="SMART" id="SM00304">
    <property type="entry name" value="HAMP"/>
    <property type="match status" value="1"/>
</dbReference>
<dbReference type="AlphaFoldDB" id="A0A941AJU0"/>
<dbReference type="PROSITE" id="PS50885">
    <property type="entry name" value="HAMP"/>
    <property type="match status" value="1"/>
</dbReference>
<keyword evidence="8" id="KW-0963">Cytoplasm</keyword>
<keyword evidence="25" id="KW-1185">Reference proteome</keyword>
<dbReference type="InterPro" id="IPR036890">
    <property type="entry name" value="HATPase_C_sf"/>
</dbReference>
<proteinExistence type="predicted"/>
<dbReference type="CDD" id="cd06225">
    <property type="entry name" value="HAMP"/>
    <property type="match status" value="1"/>
</dbReference>
<keyword evidence="16" id="KW-0902">Two-component regulatory system</keyword>
<gene>
    <name evidence="24" type="ORF">JOL79_22370</name>
</gene>
<evidence type="ECO:0000256" key="21">
    <source>
        <dbReference type="SAM" id="Phobius"/>
    </source>
</evidence>
<dbReference type="Pfam" id="PF02518">
    <property type="entry name" value="HATPase_c"/>
    <property type="match status" value="1"/>
</dbReference>
<keyword evidence="9" id="KW-0597">Phosphoprotein</keyword>
<evidence type="ECO:0000256" key="3">
    <source>
        <dbReference type="ARBA" id="ARBA00004370"/>
    </source>
</evidence>
<dbReference type="EC" id="2.7.13.3" evidence="5"/>
<feature type="transmembrane region" description="Helical" evidence="21">
    <location>
        <begin position="12"/>
        <end position="31"/>
    </location>
</feature>
<reference evidence="24" key="1">
    <citation type="submission" date="2021-02" db="EMBL/GenBank/DDBJ databases">
        <title>Draft genome sequence of Microbispora sp. RL4-1S isolated from rice leaves in Thailand.</title>
        <authorList>
            <person name="Muangham S."/>
            <person name="Duangmal K."/>
        </authorList>
    </citation>
    <scope>NUCLEOTIDE SEQUENCE</scope>
    <source>
        <strain evidence="24">RL4-1S</strain>
    </source>
</reference>
<evidence type="ECO:0000256" key="13">
    <source>
        <dbReference type="ARBA" id="ARBA00022777"/>
    </source>
</evidence>
<comment type="function">
    <text evidence="18">Member of the two-component regulatory system NreB/NreC involved in the control of dissimilatory nitrate/nitrite reduction in response to oxygen. NreB functions as a direct oxygen sensor histidine kinase which is autophosphorylated, in the absence of oxygen, probably at the conserved histidine residue, and transfers its phosphate group probably to a conserved aspartate residue of NreC. NreB/NreC activates the expression of the nitrate (narGHJI) and nitrite (nir) reductase operons, as well as the putative nitrate transporter gene narT.</text>
</comment>
<dbReference type="InterPro" id="IPR003594">
    <property type="entry name" value="HATPase_dom"/>
</dbReference>
<evidence type="ECO:0000256" key="12">
    <source>
        <dbReference type="ARBA" id="ARBA00022723"/>
    </source>
</evidence>
<dbReference type="CDD" id="cd16917">
    <property type="entry name" value="HATPase_UhpB-NarQ-NarX-like"/>
    <property type="match status" value="1"/>
</dbReference>
<protein>
    <recommendedName>
        <fullName evidence="6">Oxygen sensor histidine kinase NreB</fullName>
        <ecNumber evidence="5">2.7.13.3</ecNumber>
    </recommendedName>
    <alternativeName>
        <fullName evidence="19">Nitrogen regulation protein B</fullName>
    </alternativeName>
</protein>
<evidence type="ECO:0000256" key="4">
    <source>
        <dbReference type="ARBA" id="ARBA00004496"/>
    </source>
</evidence>
<evidence type="ECO:0000256" key="19">
    <source>
        <dbReference type="ARBA" id="ARBA00030800"/>
    </source>
</evidence>
<organism evidence="24 25">
    <name type="scientific">Microbispora oryzae</name>
    <dbReference type="NCBI Taxonomy" id="2806554"/>
    <lineage>
        <taxon>Bacteria</taxon>
        <taxon>Bacillati</taxon>
        <taxon>Actinomycetota</taxon>
        <taxon>Actinomycetes</taxon>
        <taxon>Streptosporangiales</taxon>
        <taxon>Streptosporangiaceae</taxon>
        <taxon>Microbispora</taxon>
    </lineage>
</organism>
<evidence type="ECO:0000256" key="1">
    <source>
        <dbReference type="ARBA" id="ARBA00000085"/>
    </source>
</evidence>
<comment type="subcellular location">
    <subcellularLocation>
        <location evidence="4">Cytoplasm</location>
    </subcellularLocation>
    <subcellularLocation>
        <location evidence="3">Membrane</location>
    </subcellularLocation>
</comment>
<evidence type="ECO:0000259" key="23">
    <source>
        <dbReference type="PROSITE" id="PS50885"/>
    </source>
</evidence>
<keyword evidence="14 21" id="KW-1133">Transmembrane helix</keyword>
<evidence type="ECO:0000256" key="8">
    <source>
        <dbReference type="ARBA" id="ARBA00022490"/>
    </source>
</evidence>
<name>A0A941AJU0_9ACTN</name>
<dbReference type="EMBL" id="JAFCNB010000013">
    <property type="protein sequence ID" value="MBP2706556.1"/>
    <property type="molecule type" value="Genomic_DNA"/>
</dbReference>
<evidence type="ECO:0000256" key="5">
    <source>
        <dbReference type="ARBA" id="ARBA00012438"/>
    </source>
</evidence>
<dbReference type="InterPro" id="IPR004358">
    <property type="entry name" value="Sig_transdc_His_kin-like_C"/>
</dbReference>
<evidence type="ECO:0000256" key="7">
    <source>
        <dbReference type="ARBA" id="ARBA00022485"/>
    </source>
</evidence>
<dbReference type="InterPro" id="IPR011712">
    <property type="entry name" value="Sig_transdc_His_kin_sub3_dim/P"/>
</dbReference>
<dbReference type="Gene3D" id="3.30.565.10">
    <property type="entry name" value="Histidine kinase-like ATPase, C-terminal domain"/>
    <property type="match status" value="1"/>
</dbReference>
<dbReference type="InterPro" id="IPR050482">
    <property type="entry name" value="Sensor_HK_TwoCompSys"/>
</dbReference>
<dbReference type="PANTHER" id="PTHR24421">
    <property type="entry name" value="NITRATE/NITRITE SENSOR PROTEIN NARX-RELATED"/>
    <property type="match status" value="1"/>
</dbReference>
<feature type="domain" description="Histidine kinase" evidence="22">
    <location>
        <begin position="307"/>
        <end position="511"/>
    </location>
</feature>
<dbReference type="PRINTS" id="PR00344">
    <property type="entry name" value="BCTRLSENSOR"/>
</dbReference>
<dbReference type="RefSeq" id="WP_210157841.1">
    <property type="nucleotide sequence ID" value="NZ_JAFCNB010000013.1"/>
</dbReference>
<keyword evidence="11 21" id="KW-0812">Transmembrane</keyword>
<evidence type="ECO:0000256" key="11">
    <source>
        <dbReference type="ARBA" id="ARBA00022692"/>
    </source>
</evidence>
<dbReference type="Gene3D" id="6.10.340.10">
    <property type="match status" value="1"/>
</dbReference>